<dbReference type="GO" id="GO:0005737">
    <property type="term" value="C:cytoplasm"/>
    <property type="evidence" value="ECO:0007669"/>
    <property type="project" value="UniProtKB-SubCell"/>
</dbReference>
<evidence type="ECO:0000256" key="9">
    <source>
        <dbReference type="ARBA" id="ARBA00023239"/>
    </source>
</evidence>
<dbReference type="EC" id="3.5.1.2" evidence="12"/>
<gene>
    <name evidence="12 15" type="primary">hisH</name>
    <name evidence="15" type="ORF">IAB12_02080</name>
</gene>
<keyword evidence="8 12" id="KW-0368">Histidine biosynthesis</keyword>
<dbReference type="AlphaFoldDB" id="A0A9D1PSJ7"/>
<dbReference type="GO" id="GO:0004359">
    <property type="term" value="F:glutaminase activity"/>
    <property type="evidence" value="ECO:0007669"/>
    <property type="project" value="UniProtKB-EC"/>
</dbReference>
<feature type="active site" evidence="12 13">
    <location>
        <position position="180"/>
    </location>
</feature>
<organism evidence="15 16">
    <name type="scientific">Candidatus Ornithospirochaeta avicola</name>
    <dbReference type="NCBI Taxonomy" id="2840896"/>
    <lineage>
        <taxon>Bacteria</taxon>
        <taxon>Pseudomonadati</taxon>
        <taxon>Spirochaetota</taxon>
        <taxon>Spirochaetia</taxon>
        <taxon>Spirochaetales</taxon>
        <taxon>Spirochaetaceae</taxon>
        <taxon>Spirochaetaceae incertae sedis</taxon>
        <taxon>Candidatus Ornithospirochaeta</taxon>
    </lineage>
</organism>
<sequence>MKTVIINYNAGNVFSVTSALKRMGYDFILSDRDDEILSADRVIFPGVGEASSAMSFLRKKNLDEVIRQIKRPFLGICLGMQLMAEHSVEGDTECLSIFGDTTIRKFSPKSALKVPHMGWNDVYALKGELFHGIEEHCYFYFVHSYYASVSPLTAAECTYGIPFSAALNKDNFYGLQFHPEKSGEKGEEVLKNFMERT</sequence>
<feature type="domain" description="Glutamine amidotransferase" evidence="14">
    <location>
        <begin position="5"/>
        <end position="194"/>
    </location>
</feature>
<comment type="function">
    <text evidence="12">IGPS catalyzes the conversion of PRFAR and glutamine to IGP, AICAR and glutamate. The HisH subunit catalyzes the hydrolysis of glutamine to glutamate and ammonia as part of the synthesis of IGP and AICAR. The resulting ammonia molecule is channeled to the active site of HisF.</text>
</comment>
<dbReference type="PROSITE" id="PS51273">
    <property type="entry name" value="GATASE_TYPE_1"/>
    <property type="match status" value="1"/>
</dbReference>
<dbReference type="FunFam" id="3.40.50.880:FF:000009">
    <property type="entry name" value="Imidazole glycerol phosphate synthase subunit HisH"/>
    <property type="match status" value="1"/>
</dbReference>
<evidence type="ECO:0000256" key="7">
    <source>
        <dbReference type="ARBA" id="ARBA00022962"/>
    </source>
</evidence>
<evidence type="ECO:0000256" key="5">
    <source>
        <dbReference type="ARBA" id="ARBA00022605"/>
    </source>
</evidence>
<dbReference type="Pfam" id="PF00117">
    <property type="entry name" value="GATase"/>
    <property type="match status" value="1"/>
</dbReference>
<feature type="active site" evidence="12 13">
    <location>
        <position position="178"/>
    </location>
</feature>
<dbReference type="Gene3D" id="3.40.50.880">
    <property type="match status" value="1"/>
</dbReference>
<protein>
    <recommendedName>
        <fullName evidence="12">Imidazole glycerol phosphate synthase subunit HisH</fullName>
        <ecNumber evidence="12">4.3.2.10</ecNumber>
    </recommendedName>
    <alternativeName>
        <fullName evidence="12">IGP synthase glutaminase subunit</fullName>
        <ecNumber evidence="12">3.5.1.2</ecNumber>
    </alternativeName>
    <alternativeName>
        <fullName evidence="12">IGP synthase subunit HisH</fullName>
    </alternativeName>
    <alternativeName>
        <fullName evidence="12">ImGP synthase subunit HisH</fullName>
        <shortName evidence="12">IGPS subunit HisH</shortName>
    </alternativeName>
</protein>
<reference evidence="15" key="2">
    <citation type="submission" date="2021-04" db="EMBL/GenBank/DDBJ databases">
        <authorList>
            <person name="Gilroy R."/>
        </authorList>
    </citation>
    <scope>NUCLEOTIDE SEQUENCE</scope>
    <source>
        <strain evidence="15">Gambia11-129</strain>
    </source>
</reference>
<evidence type="ECO:0000256" key="13">
    <source>
        <dbReference type="PIRSR" id="PIRSR000495-1"/>
    </source>
</evidence>
<evidence type="ECO:0000256" key="4">
    <source>
        <dbReference type="ARBA" id="ARBA00022490"/>
    </source>
</evidence>
<comment type="caution">
    <text evidence="15">The sequence shown here is derived from an EMBL/GenBank/DDBJ whole genome shotgun (WGS) entry which is preliminary data.</text>
</comment>
<dbReference type="HAMAP" id="MF_00278">
    <property type="entry name" value="HisH"/>
    <property type="match status" value="1"/>
</dbReference>
<keyword evidence="4 12" id="KW-0963">Cytoplasm</keyword>
<dbReference type="GO" id="GO:0016829">
    <property type="term" value="F:lyase activity"/>
    <property type="evidence" value="ECO:0007669"/>
    <property type="project" value="UniProtKB-KW"/>
</dbReference>
<comment type="subunit">
    <text evidence="3 12">Heterodimer of HisH and HisF.</text>
</comment>
<comment type="subcellular location">
    <subcellularLocation>
        <location evidence="1 12">Cytoplasm</location>
    </subcellularLocation>
</comment>
<dbReference type="InterPro" id="IPR029062">
    <property type="entry name" value="Class_I_gatase-like"/>
</dbReference>
<comment type="pathway">
    <text evidence="2 12">Amino-acid biosynthesis; L-histidine biosynthesis; L-histidine from 5-phospho-alpha-D-ribose 1-diphosphate: step 5/9.</text>
</comment>
<keyword evidence="5 12" id="KW-0028">Amino-acid biosynthesis</keyword>
<keyword evidence="9 12" id="KW-0456">Lyase</keyword>
<evidence type="ECO:0000256" key="8">
    <source>
        <dbReference type="ARBA" id="ARBA00023102"/>
    </source>
</evidence>
<evidence type="ECO:0000313" key="15">
    <source>
        <dbReference type="EMBL" id="HIV98552.1"/>
    </source>
</evidence>
<dbReference type="CDD" id="cd01748">
    <property type="entry name" value="GATase1_IGP_Synthase"/>
    <property type="match status" value="1"/>
</dbReference>
<comment type="catalytic activity">
    <reaction evidence="10 12">
        <text>5-[(5-phospho-1-deoxy-D-ribulos-1-ylimino)methylamino]-1-(5-phospho-beta-D-ribosyl)imidazole-4-carboxamide + L-glutamine = D-erythro-1-(imidazol-4-yl)glycerol 3-phosphate + 5-amino-1-(5-phospho-beta-D-ribosyl)imidazole-4-carboxamide + L-glutamate + H(+)</text>
        <dbReference type="Rhea" id="RHEA:24793"/>
        <dbReference type="ChEBI" id="CHEBI:15378"/>
        <dbReference type="ChEBI" id="CHEBI:29985"/>
        <dbReference type="ChEBI" id="CHEBI:58278"/>
        <dbReference type="ChEBI" id="CHEBI:58359"/>
        <dbReference type="ChEBI" id="CHEBI:58475"/>
        <dbReference type="ChEBI" id="CHEBI:58525"/>
        <dbReference type="EC" id="4.3.2.10"/>
    </reaction>
</comment>
<dbReference type="PANTHER" id="PTHR42701:SF1">
    <property type="entry name" value="IMIDAZOLE GLYCEROL PHOSPHATE SYNTHASE SUBUNIT HISH"/>
    <property type="match status" value="1"/>
</dbReference>
<proteinExistence type="inferred from homology"/>
<name>A0A9D1PSJ7_9SPIO</name>
<dbReference type="GO" id="GO:0000105">
    <property type="term" value="P:L-histidine biosynthetic process"/>
    <property type="evidence" value="ECO:0007669"/>
    <property type="project" value="UniProtKB-UniRule"/>
</dbReference>
<evidence type="ECO:0000256" key="1">
    <source>
        <dbReference type="ARBA" id="ARBA00004496"/>
    </source>
</evidence>
<dbReference type="Proteomes" id="UP000823936">
    <property type="component" value="Unassembled WGS sequence"/>
</dbReference>
<evidence type="ECO:0000313" key="16">
    <source>
        <dbReference type="Proteomes" id="UP000823936"/>
    </source>
</evidence>
<keyword evidence="6 12" id="KW-0378">Hydrolase</keyword>
<comment type="catalytic activity">
    <reaction evidence="11 12">
        <text>L-glutamine + H2O = L-glutamate + NH4(+)</text>
        <dbReference type="Rhea" id="RHEA:15889"/>
        <dbReference type="ChEBI" id="CHEBI:15377"/>
        <dbReference type="ChEBI" id="CHEBI:28938"/>
        <dbReference type="ChEBI" id="CHEBI:29985"/>
        <dbReference type="ChEBI" id="CHEBI:58359"/>
        <dbReference type="EC" id="3.5.1.2"/>
    </reaction>
</comment>
<dbReference type="SUPFAM" id="SSF52317">
    <property type="entry name" value="Class I glutamine amidotransferase-like"/>
    <property type="match status" value="1"/>
</dbReference>
<dbReference type="InterPro" id="IPR017926">
    <property type="entry name" value="GATASE"/>
</dbReference>
<evidence type="ECO:0000256" key="12">
    <source>
        <dbReference type="HAMAP-Rule" id="MF_00278"/>
    </source>
</evidence>
<keyword evidence="7 12" id="KW-0315">Glutamine amidotransferase</keyword>
<dbReference type="PANTHER" id="PTHR42701">
    <property type="entry name" value="IMIDAZOLE GLYCEROL PHOSPHATE SYNTHASE SUBUNIT HISH"/>
    <property type="match status" value="1"/>
</dbReference>
<evidence type="ECO:0000256" key="6">
    <source>
        <dbReference type="ARBA" id="ARBA00022801"/>
    </source>
</evidence>
<evidence type="ECO:0000256" key="10">
    <source>
        <dbReference type="ARBA" id="ARBA00047838"/>
    </source>
</evidence>
<dbReference type="GO" id="GO:0000107">
    <property type="term" value="F:imidazoleglycerol-phosphate synthase activity"/>
    <property type="evidence" value="ECO:0007669"/>
    <property type="project" value="UniProtKB-UniRule"/>
</dbReference>
<evidence type="ECO:0000256" key="11">
    <source>
        <dbReference type="ARBA" id="ARBA00049534"/>
    </source>
</evidence>
<dbReference type="EMBL" id="DXHU01000006">
    <property type="protein sequence ID" value="HIV98552.1"/>
    <property type="molecule type" value="Genomic_DNA"/>
</dbReference>
<accession>A0A9D1PSJ7</accession>
<evidence type="ECO:0000259" key="14">
    <source>
        <dbReference type="Pfam" id="PF00117"/>
    </source>
</evidence>
<dbReference type="EC" id="4.3.2.10" evidence="12"/>
<dbReference type="InterPro" id="IPR010139">
    <property type="entry name" value="Imidazole-glycPsynth_HisH"/>
</dbReference>
<feature type="active site" description="Nucleophile" evidence="12 13">
    <location>
        <position position="77"/>
    </location>
</feature>
<evidence type="ECO:0000256" key="3">
    <source>
        <dbReference type="ARBA" id="ARBA00011152"/>
    </source>
</evidence>
<dbReference type="PIRSF" id="PIRSF000495">
    <property type="entry name" value="Amidotransf_hisH"/>
    <property type="match status" value="1"/>
</dbReference>
<evidence type="ECO:0000256" key="2">
    <source>
        <dbReference type="ARBA" id="ARBA00005091"/>
    </source>
</evidence>
<dbReference type="NCBIfam" id="TIGR01855">
    <property type="entry name" value="IMP_synth_hisH"/>
    <property type="match status" value="1"/>
</dbReference>
<reference evidence="15" key="1">
    <citation type="journal article" date="2021" name="PeerJ">
        <title>Extensive microbial diversity within the chicken gut microbiome revealed by metagenomics and culture.</title>
        <authorList>
            <person name="Gilroy R."/>
            <person name="Ravi A."/>
            <person name="Getino M."/>
            <person name="Pursley I."/>
            <person name="Horton D.L."/>
            <person name="Alikhan N.F."/>
            <person name="Baker D."/>
            <person name="Gharbi K."/>
            <person name="Hall N."/>
            <person name="Watson M."/>
            <person name="Adriaenssens E.M."/>
            <person name="Foster-Nyarko E."/>
            <person name="Jarju S."/>
            <person name="Secka A."/>
            <person name="Antonio M."/>
            <person name="Oren A."/>
            <person name="Chaudhuri R.R."/>
            <person name="La Ragione R."/>
            <person name="Hildebrand F."/>
            <person name="Pallen M.J."/>
        </authorList>
    </citation>
    <scope>NUCLEOTIDE SEQUENCE</scope>
    <source>
        <strain evidence="15">Gambia11-129</strain>
    </source>
</reference>